<feature type="region of interest" description="Disordered" evidence="1">
    <location>
        <begin position="204"/>
        <end position="229"/>
    </location>
</feature>
<reference evidence="4" key="4">
    <citation type="submission" date="2017-01" db="EMBL/GenBank/DDBJ databases">
        <authorList>
            <person name="Mah S.A."/>
            <person name="Swanson W.J."/>
            <person name="Moy G.W."/>
            <person name="Vacquier V.D."/>
        </authorList>
    </citation>
    <scope>NUCLEOTIDE SEQUENCE [LARGE SCALE GENOMIC DNA]</scope>
    <source>
        <strain evidence="4">129</strain>
    </source>
</reference>
<organism evidence="3 5">
    <name type="scientific">Pichia kudriavzevii</name>
    <name type="common">Yeast</name>
    <name type="synonym">Issatchenkia orientalis</name>
    <dbReference type="NCBI Taxonomy" id="4909"/>
    <lineage>
        <taxon>Eukaryota</taxon>
        <taxon>Fungi</taxon>
        <taxon>Dikarya</taxon>
        <taxon>Ascomycota</taxon>
        <taxon>Saccharomycotina</taxon>
        <taxon>Pichiomycetes</taxon>
        <taxon>Pichiales</taxon>
        <taxon>Pichiaceae</taxon>
        <taxon>Pichia</taxon>
    </lineage>
</organism>
<reference evidence="6" key="3">
    <citation type="journal article" date="2017" name="Genome Announc.">
        <title>Genome sequences of Cyberlindnera fabianii 65, Pichia kudriavzevii 129, and Saccharomyces cerevisiae 131 isolated from fermented masau fruits in Zimbabwe.</title>
        <authorList>
            <person name="van Rijswijck I.M.H."/>
            <person name="Derks M.F.L."/>
            <person name="Abee T."/>
            <person name="de Ridder D."/>
            <person name="Smid E.J."/>
        </authorList>
    </citation>
    <scope>NUCLEOTIDE SEQUENCE [LARGE SCALE GENOMIC DNA]</scope>
    <source>
        <strain evidence="6">129</strain>
    </source>
</reference>
<keyword evidence="2" id="KW-0812">Transmembrane</keyword>
<evidence type="ECO:0000313" key="5">
    <source>
        <dbReference type="Proteomes" id="UP000029867"/>
    </source>
</evidence>
<name>A0A099NXY4_PICKU</name>
<evidence type="ECO:0000313" key="4">
    <source>
        <dbReference type="EMBL" id="ONH73724.1"/>
    </source>
</evidence>
<dbReference type="Proteomes" id="UP000029867">
    <property type="component" value="Unassembled WGS sequence"/>
</dbReference>
<dbReference type="VEuPathDB" id="FungiDB:C5L36_0A07920"/>
<sequence length="314" mass="35326">MAGPIEIIRKNSVKIKRKLSKSDRHNTNSSLSSRGHKGGHHERGMISPVSSLDHSPSRMIHSVSFDLSPHDRDEFQTHYSPPQRRAIFNLGNQSSPSLHAQHLDHSLRNSLDHSGDVIQVKRRNLPSSGRKSEHRKTFDFAAYQHSKDNFKRVFSDSSLYSMNSKTRPTSLIVDDKLLDLSMNNESLHSNALALISQNQNTNSLNQNLTTNSTSNRSDSKVTKSKHSTTSPLDNHGIIIGSSNNEILATHSTANFLFAFFFHLFNIFFGICIYLPLYIIFKLGFVSVLALSVSLYIWYSNTTITINTQPSPTFN</sequence>
<comment type="caution">
    <text evidence="3">The sequence shown here is derived from an EMBL/GenBank/DDBJ whole genome shotgun (WGS) entry which is preliminary data.</text>
</comment>
<evidence type="ECO:0000256" key="2">
    <source>
        <dbReference type="SAM" id="Phobius"/>
    </source>
</evidence>
<evidence type="ECO:0000256" key="1">
    <source>
        <dbReference type="SAM" id="MobiDB-lite"/>
    </source>
</evidence>
<dbReference type="Proteomes" id="UP000189274">
    <property type="component" value="Unassembled WGS sequence"/>
</dbReference>
<protein>
    <submittedName>
        <fullName evidence="3">Uncharacterized protein</fullName>
    </submittedName>
</protein>
<reference evidence="5" key="1">
    <citation type="journal article" date="2014" name="Microb. Cell Fact.">
        <title>Exploiting Issatchenkia orientalis SD108 for succinic acid production.</title>
        <authorList>
            <person name="Xiao H."/>
            <person name="Shao Z."/>
            <person name="Jiang Y."/>
            <person name="Dole S."/>
            <person name="Zhao H."/>
        </authorList>
    </citation>
    <scope>NUCLEOTIDE SEQUENCE [LARGE SCALE GENOMIC DNA]</scope>
    <source>
        <strain evidence="5">SD108</strain>
    </source>
</reference>
<feature type="transmembrane region" description="Helical" evidence="2">
    <location>
        <begin position="279"/>
        <end position="298"/>
    </location>
</feature>
<dbReference type="HOGENOM" id="CLU_076935_0_0_1"/>
<feature type="transmembrane region" description="Helical" evidence="2">
    <location>
        <begin position="255"/>
        <end position="274"/>
    </location>
</feature>
<feature type="region of interest" description="Disordered" evidence="1">
    <location>
        <begin position="1"/>
        <end position="55"/>
    </location>
</feature>
<reference evidence="3" key="2">
    <citation type="submission" date="2014-08" db="EMBL/GenBank/DDBJ databases">
        <title>Exploiting Issatchenkia orientalis SD108 for Succinic Acid Production.</title>
        <authorList>
            <person name="Xiao H."/>
            <person name="Shao Z."/>
            <person name="Jiang Y."/>
            <person name="Dole S."/>
            <person name="Zhao H."/>
        </authorList>
    </citation>
    <scope>NUCLEOTIDE SEQUENCE [LARGE SCALE GENOMIC DNA]</scope>
    <source>
        <strain evidence="3">SD108</strain>
    </source>
</reference>
<dbReference type="EMBL" id="MQVM01000013">
    <property type="protein sequence ID" value="ONH73724.1"/>
    <property type="molecule type" value="Genomic_DNA"/>
</dbReference>
<feature type="compositionally biased region" description="Low complexity" evidence="1">
    <location>
        <begin position="204"/>
        <end position="215"/>
    </location>
</feature>
<gene>
    <name evidence="4" type="ORF">BOH78_2910</name>
    <name evidence="3" type="ORF">JL09_g3157</name>
</gene>
<keyword evidence="2" id="KW-0472">Membrane</keyword>
<keyword evidence="2" id="KW-1133">Transmembrane helix</keyword>
<evidence type="ECO:0000313" key="3">
    <source>
        <dbReference type="EMBL" id="KGK37703.1"/>
    </source>
</evidence>
<dbReference type="EMBL" id="JQFK01000031">
    <property type="protein sequence ID" value="KGK37703.1"/>
    <property type="molecule type" value="Genomic_DNA"/>
</dbReference>
<accession>A0A099NXY4</accession>
<evidence type="ECO:0000313" key="6">
    <source>
        <dbReference type="Proteomes" id="UP000189274"/>
    </source>
</evidence>
<proteinExistence type="predicted"/>
<dbReference type="AlphaFoldDB" id="A0A099NXY4"/>